<dbReference type="PROSITE" id="PS00211">
    <property type="entry name" value="ABC_TRANSPORTER_1"/>
    <property type="match status" value="1"/>
</dbReference>
<sequence length="554" mass="63492">MALLTGLIPSIDSLFLQNITDSIEAYSDKALSNVDLPTLLFKWVIIYALWWESLNILWRVYDYLYLKAMPKIKAHVTDEFYDYVQYHSHEFFQSNLAGDITNRISEASRSIEMVFAYINESIVRKLSVLIFALATLYSVHSTVALIFFCWLFVFIGTSLYFSKTINNYSRVFSKDKALVSGKIVDAISNSSVIRMFSSHKFERKYLKKYIHNTVRSDQRLQWFMFKLRYALGLSCTIMIGFMIYYIISLRSNLEITIGQCVLIITLCISVIEDIWDLTQEFGDLFEQIGAFNQSISLLEEYSIKDIPGAKKLYVESPSIEFKNVTFRFRNNDNSFDNKSISILPYERVGLAGFSGSGKTTFTNMISRLYEIESGNILIDGQDINQVSLDSLHKNISVIPQEPILFHRSIRENILYSNPTASDEELIEAAKAAHIHDFIIGLPDQYETICGERGNNFSGGQRQRISIARAFLKKAPILILDEATNSLDSHTEQLIQKSLQKLMLGKTVLVIAHRLSTLLHMDRILVFADGHIVEDGPHTVLQKDGIIYKMLWDNY</sequence>
<dbReference type="PROSITE" id="PS50893">
    <property type="entry name" value="ABC_TRANSPORTER_2"/>
    <property type="match status" value="1"/>
</dbReference>
<dbReference type="SMART" id="SM00382">
    <property type="entry name" value="AAA"/>
    <property type="match status" value="1"/>
</dbReference>
<dbReference type="InterPro" id="IPR017871">
    <property type="entry name" value="ABC_transporter-like_CS"/>
</dbReference>
<keyword evidence="7 9" id="KW-0472">Membrane</keyword>
<comment type="subcellular location">
    <subcellularLocation>
        <location evidence="1">Cell membrane</location>
        <topology evidence="1">Multi-pass membrane protein</topology>
    </subcellularLocation>
</comment>
<feature type="domain" description="ABC transmembrane type-1" evidence="11">
    <location>
        <begin position="1"/>
        <end position="272"/>
    </location>
</feature>
<dbReference type="GO" id="GO:0005524">
    <property type="term" value="F:ATP binding"/>
    <property type="evidence" value="ECO:0007669"/>
    <property type="project" value="UniProtKB-KW"/>
</dbReference>
<protein>
    <submittedName>
        <fullName evidence="12">ABC transporter ATP-binding/permease protein</fullName>
    </submittedName>
</protein>
<dbReference type="Pfam" id="PF00005">
    <property type="entry name" value="ABC_tran"/>
    <property type="match status" value="1"/>
</dbReference>
<dbReference type="SUPFAM" id="SSF52540">
    <property type="entry name" value="P-loop containing nucleoside triphosphate hydrolases"/>
    <property type="match status" value="1"/>
</dbReference>
<evidence type="ECO:0000256" key="5">
    <source>
        <dbReference type="ARBA" id="ARBA00022840"/>
    </source>
</evidence>
<gene>
    <name evidence="12" type="ORF">Megvenef_01630</name>
</gene>
<dbReference type="PANTHER" id="PTHR24221:SF654">
    <property type="entry name" value="ATP-BINDING CASSETTE SUB-FAMILY B MEMBER 6"/>
    <property type="match status" value="1"/>
</dbReference>
<dbReference type="InterPro" id="IPR027417">
    <property type="entry name" value="P-loop_NTPase"/>
</dbReference>
<evidence type="ECO:0000256" key="7">
    <source>
        <dbReference type="ARBA" id="ARBA00023136"/>
    </source>
</evidence>
<dbReference type="InterPro" id="IPR036640">
    <property type="entry name" value="ABC1_TM_sf"/>
</dbReference>
<feature type="transmembrane region" description="Helical" evidence="9">
    <location>
        <begin position="229"/>
        <end position="247"/>
    </location>
</feature>
<evidence type="ECO:0000313" key="12">
    <source>
        <dbReference type="EMBL" id="MEA0971646.1"/>
    </source>
</evidence>
<name>A0ABU5NER3_9RICK</name>
<keyword evidence="6 9" id="KW-1133">Transmembrane helix</keyword>
<dbReference type="Proteomes" id="UP001291687">
    <property type="component" value="Unassembled WGS sequence"/>
</dbReference>
<evidence type="ECO:0000256" key="9">
    <source>
        <dbReference type="SAM" id="Phobius"/>
    </source>
</evidence>
<dbReference type="Gene3D" id="1.20.1560.10">
    <property type="entry name" value="ABC transporter type 1, transmembrane domain"/>
    <property type="match status" value="1"/>
</dbReference>
<dbReference type="InterPro" id="IPR011527">
    <property type="entry name" value="ABC1_TM_dom"/>
</dbReference>
<dbReference type="EMBL" id="JARJFB010000201">
    <property type="protein sequence ID" value="MEA0971646.1"/>
    <property type="molecule type" value="Genomic_DNA"/>
</dbReference>
<dbReference type="InterPro" id="IPR039421">
    <property type="entry name" value="Type_1_exporter"/>
</dbReference>
<keyword evidence="13" id="KW-1185">Reference proteome</keyword>
<comment type="similarity">
    <text evidence="2">Belongs to the ABC transporter superfamily.</text>
</comment>
<keyword evidence="5 12" id="KW-0067">ATP-binding</keyword>
<evidence type="ECO:0000256" key="3">
    <source>
        <dbReference type="ARBA" id="ARBA00022692"/>
    </source>
</evidence>
<evidence type="ECO:0000313" key="13">
    <source>
        <dbReference type="Proteomes" id="UP001291687"/>
    </source>
</evidence>
<accession>A0ABU5NER3</accession>
<evidence type="ECO:0000259" key="11">
    <source>
        <dbReference type="PROSITE" id="PS50929"/>
    </source>
</evidence>
<organism evidence="12 13">
    <name type="scientific">Candidatus Megaera venefica</name>
    <dbReference type="NCBI Taxonomy" id="2055910"/>
    <lineage>
        <taxon>Bacteria</taxon>
        <taxon>Pseudomonadati</taxon>
        <taxon>Pseudomonadota</taxon>
        <taxon>Alphaproteobacteria</taxon>
        <taxon>Rickettsiales</taxon>
        <taxon>Rickettsiaceae</taxon>
        <taxon>Candidatus Megaera</taxon>
    </lineage>
</organism>
<proteinExistence type="inferred from homology"/>
<evidence type="ECO:0000259" key="10">
    <source>
        <dbReference type="PROSITE" id="PS50893"/>
    </source>
</evidence>
<dbReference type="SUPFAM" id="SSF90123">
    <property type="entry name" value="ABC transporter transmembrane region"/>
    <property type="match status" value="1"/>
</dbReference>
<feature type="domain" description="ABC transporter" evidence="10">
    <location>
        <begin position="319"/>
        <end position="553"/>
    </location>
</feature>
<evidence type="ECO:0000256" key="8">
    <source>
        <dbReference type="ARBA" id="ARBA00024725"/>
    </source>
</evidence>
<evidence type="ECO:0000256" key="1">
    <source>
        <dbReference type="ARBA" id="ARBA00004651"/>
    </source>
</evidence>
<dbReference type="Gene3D" id="3.40.50.300">
    <property type="entry name" value="P-loop containing nucleotide triphosphate hydrolases"/>
    <property type="match status" value="1"/>
</dbReference>
<keyword evidence="3 9" id="KW-0812">Transmembrane</keyword>
<evidence type="ECO:0000256" key="4">
    <source>
        <dbReference type="ARBA" id="ARBA00022741"/>
    </source>
</evidence>
<dbReference type="InterPro" id="IPR003593">
    <property type="entry name" value="AAA+_ATPase"/>
</dbReference>
<evidence type="ECO:0000256" key="6">
    <source>
        <dbReference type="ARBA" id="ARBA00022989"/>
    </source>
</evidence>
<dbReference type="PROSITE" id="PS50929">
    <property type="entry name" value="ABC_TM1F"/>
    <property type="match status" value="1"/>
</dbReference>
<evidence type="ECO:0000256" key="2">
    <source>
        <dbReference type="ARBA" id="ARBA00005417"/>
    </source>
</evidence>
<keyword evidence="4" id="KW-0547">Nucleotide-binding</keyword>
<reference evidence="12 13" key="1">
    <citation type="submission" date="2023-03" db="EMBL/GenBank/DDBJ databases">
        <title>Host association and intracellularity evolved multiple times independently in the Rickettsiales.</title>
        <authorList>
            <person name="Castelli M."/>
            <person name="Nardi T."/>
            <person name="Gammuto L."/>
            <person name="Bellinzona G."/>
            <person name="Sabaneyeva E."/>
            <person name="Potekhin A."/>
            <person name="Serra V."/>
            <person name="Petroni G."/>
            <person name="Sassera D."/>
        </authorList>
    </citation>
    <scope>NUCLEOTIDE SEQUENCE [LARGE SCALE GENOMIC DNA]</scope>
    <source>
        <strain evidence="12 13">Sr 2-6</strain>
    </source>
</reference>
<feature type="transmembrane region" description="Helical" evidence="9">
    <location>
        <begin position="143"/>
        <end position="161"/>
    </location>
</feature>
<comment type="caution">
    <text evidence="12">The sequence shown here is derived from an EMBL/GenBank/DDBJ whole genome shotgun (WGS) entry which is preliminary data.</text>
</comment>
<dbReference type="PANTHER" id="PTHR24221">
    <property type="entry name" value="ATP-BINDING CASSETTE SUB-FAMILY B"/>
    <property type="match status" value="1"/>
</dbReference>
<dbReference type="Pfam" id="PF00664">
    <property type="entry name" value="ABC_membrane"/>
    <property type="match status" value="1"/>
</dbReference>
<comment type="function">
    <text evidence="8">Part of an ABC transporter complex. Transmembrane domains (TMD) form a pore in the inner membrane and the ATP-binding domain (NBD) is responsible for energy generation.</text>
</comment>
<dbReference type="InterPro" id="IPR003439">
    <property type="entry name" value="ABC_transporter-like_ATP-bd"/>
</dbReference>